<keyword evidence="7" id="KW-0805">Transcription regulation</keyword>
<feature type="domain" description="PAS" evidence="14">
    <location>
        <begin position="96"/>
        <end position="147"/>
    </location>
</feature>
<evidence type="ECO:0000256" key="5">
    <source>
        <dbReference type="ARBA" id="ARBA00022840"/>
    </source>
</evidence>
<dbReference type="InterPro" id="IPR002078">
    <property type="entry name" value="Sigma_54_int"/>
</dbReference>
<dbReference type="GO" id="GO:0006355">
    <property type="term" value="P:regulation of DNA-templated transcription"/>
    <property type="evidence" value="ECO:0007669"/>
    <property type="project" value="InterPro"/>
</dbReference>
<dbReference type="Proteomes" id="UP000649829">
    <property type="component" value="Unassembled WGS sequence"/>
</dbReference>
<dbReference type="PROSITE" id="PS00688">
    <property type="entry name" value="SIGMA54_INTERACT_3"/>
    <property type="match status" value="1"/>
</dbReference>
<dbReference type="InterPro" id="IPR002197">
    <property type="entry name" value="HTH_Fis"/>
</dbReference>
<reference evidence="15" key="2">
    <citation type="submission" date="2020-09" db="EMBL/GenBank/DDBJ databases">
        <authorList>
            <person name="Sun Q."/>
            <person name="Zhou Y."/>
        </authorList>
    </citation>
    <scope>NUCLEOTIDE SEQUENCE</scope>
    <source>
        <strain evidence="15">CGMCC 1.6293</strain>
    </source>
</reference>
<evidence type="ECO:0000313" key="16">
    <source>
        <dbReference type="Proteomes" id="UP000649829"/>
    </source>
</evidence>
<dbReference type="PROSITE" id="PS50112">
    <property type="entry name" value="PAS"/>
    <property type="match status" value="1"/>
</dbReference>
<reference evidence="15" key="1">
    <citation type="journal article" date="2014" name="Int. J. Syst. Evol. Microbiol.">
        <title>Complete genome sequence of Corynebacterium casei LMG S-19264T (=DSM 44701T), isolated from a smear-ripened cheese.</title>
        <authorList>
            <consortium name="US DOE Joint Genome Institute (JGI-PGF)"/>
            <person name="Walter F."/>
            <person name="Albersmeier A."/>
            <person name="Kalinowski J."/>
            <person name="Ruckert C."/>
        </authorList>
    </citation>
    <scope>NUCLEOTIDE SEQUENCE</scope>
    <source>
        <strain evidence="15">CGMCC 1.6293</strain>
    </source>
</reference>
<dbReference type="PROSITE" id="PS00675">
    <property type="entry name" value="SIGMA54_INTERACT_1"/>
    <property type="match status" value="1"/>
</dbReference>
<dbReference type="PANTHER" id="PTHR32071">
    <property type="entry name" value="TRANSCRIPTIONAL REGULATORY PROTEIN"/>
    <property type="match status" value="1"/>
</dbReference>
<dbReference type="GO" id="GO:0000160">
    <property type="term" value="P:phosphorelay signal transduction system"/>
    <property type="evidence" value="ECO:0007669"/>
    <property type="project" value="UniProtKB-KW"/>
</dbReference>
<dbReference type="SUPFAM" id="SSF52540">
    <property type="entry name" value="P-loop containing nucleoside triphosphate hydrolases"/>
    <property type="match status" value="1"/>
</dbReference>
<feature type="region of interest" description="Disordered" evidence="12">
    <location>
        <begin position="479"/>
        <end position="504"/>
    </location>
</feature>
<comment type="caution">
    <text evidence="15">The sequence shown here is derived from an EMBL/GenBank/DDBJ whole genome shotgun (WGS) entry which is preliminary data.</text>
</comment>
<dbReference type="GO" id="GO:0043565">
    <property type="term" value="F:sequence-specific DNA binding"/>
    <property type="evidence" value="ECO:0007669"/>
    <property type="project" value="InterPro"/>
</dbReference>
<dbReference type="Pfam" id="PF00158">
    <property type="entry name" value="Sigma54_activat"/>
    <property type="match status" value="1"/>
</dbReference>
<evidence type="ECO:0000256" key="3">
    <source>
        <dbReference type="ARBA" id="ARBA00015308"/>
    </source>
</evidence>
<dbReference type="PROSITE" id="PS50045">
    <property type="entry name" value="SIGMA54_INTERACT_4"/>
    <property type="match status" value="1"/>
</dbReference>
<dbReference type="PANTHER" id="PTHR32071:SF57">
    <property type="entry name" value="C4-DICARBOXYLATE TRANSPORT TRANSCRIPTIONAL REGULATORY PROTEIN DCTD"/>
    <property type="match status" value="1"/>
</dbReference>
<dbReference type="SUPFAM" id="SSF55785">
    <property type="entry name" value="PYP-like sensor domain (PAS domain)"/>
    <property type="match status" value="1"/>
</dbReference>
<evidence type="ECO:0000256" key="6">
    <source>
        <dbReference type="ARBA" id="ARBA00023012"/>
    </source>
</evidence>
<dbReference type="GO" id="GO:0005524">
    <property type="term" value="F:ATP binding"/>
    <property type="evidence" value="ECO:0007669"/>
    <property type="project" value="UniProtKB-KW"/>
</dbReference>
<evidence type="ECO:0000256" key="11">
    <source>
        <dbReference type="SAM" id="Coils"/>
    </source>
</evidence>
<gene>
    <name evidence="15" type="ORF">GCM10011534_43030</name>
</gene>
<protein>
    <recommendedName>
        <fullName evidence="3">Nif-specific regulatory protein</fullName>
    </recommendedName>
</protein>
<dbReference type="Gene3D" id="3.40.50.300">
    <property type="entry name" value="P-loop containing nucleotide triphosphate hydrolases"/>
    <property type="match status" value="1"/>
</dbReference>
<keyword evidence="11" id="KW-0175">Coiled coil</keyword>
<evidence type="ECO:0000256" key="8">
    <source>
        <dbReference type="ARBA" id="ARBA00023125"/>
    </source>
</evidence>
<proteinExistence type="predicted"/>
<evidence type="ECO:0000259" key="13">
    <source>
        <dbReference type="PROSITE" id="PS50045"/>
    </source>
</evidence>
<dbReference type="Gene3D" id="1.10.10.60">
    <property type="entry name" value="Homeodomain-like"/>
    <property type="match status" value="1"/>
</dbReference>
<dbReference type="InterPro" id="IPR027417">
    <property type="entry name" value="P-loop_NTPase"/>
</dbReference>
<dbReference type="Gene3D" id="3.30.450.20">
    <property type="entry name" value="PAS domain"/>
    <property type="match status" value="1"/>
</dbReference>
<evidence type="ECO:0000256" key="7">
    <source>
        <dbReference type="ARBA" id="ARBA00023015"/>
    </source>
</evidence>
<keyword evidence="8" id="KW-0238">DNA-binding</keyword>
<dbReference type="InterPro" id="IPR003593">
    <property type="entry name" value="AAA+_ATPase"/>
</dbReference>
<dbReference type="InterPro" id="IPR025944">
    <property type="entry name" value="Sigma_54_int_dom_CS"/>
</dbReference>
<dbReference type="InterPro" id="IPR035965">
    <property type="entry name" value="PAS-like_dom_sf"/>
</dbReference>
<evidence type="ECO:0000313" key="15">
    <source>
        <dbReference type="EMBL" id="GGM16525.1"/>
    </source>
</evidence>
<dbReference type="InterPro" id="IPR000014">
    <property type="entry name" value="PAS"/>
</dbReference>
<dbReference type="Pfam" id="PF25601">
    <property type="entry name" value="AAA_lid_14"/>
    <property type="match status" value="1"/>
</dbReference>
<sequence>MSAESGEDTGIKGVLVTDNKGKCLLASGAAEDVRIRAIISDSEWLEDAAERRFVPILLNDARFVGFVSPYPAGYVVLISSPPADTVLQFVMRVDFAYDILNHILNDPYDAMTIVDANAKMAYISPVHEKFFGLEPGGGVGKPVRDVIENTRLHLTLKTGVAEVGQVQRMKGVDRVVSRYPIRHGKKIVGAIGRVMFKGPQQLEAMARKISDLEGQIETYKSNARKTKESGPVDFLDAIIGNSLAMRSLRDQIRKIAPLDIPVLIQGESGTGKELVAQALHQLSSRKDQRMVTVNAAALPVSLVESELFGYEAGSFTGADRKGRVGKFEQADKGTIFLDEIGDMPLEVQTKLLRVLQDRIVERVGGDKPKRVDFRLCSATNRDLEAFVEQEKFRLDLYYRISPVTIQIPPLDQRREDIPLLLNHFVAELAAQYGRDVPEVEMEIAHHLMERSWPGNVRQLRHVVERAFVFAEGSKLKLEDFESGPGDDTAPDTERATSFSTSGGGSLKDALEDLELHLIHDAVIRFKGNKKKAAEHLGVSRSYLYKKLGTGTDA</sequence>
<dbReference type="AlphaFoldDB" id="A0A917TBE0"/>
<accession>A0A917TBE0</accession>
<dbReference type="SMART" id="SM00382">
    <property type="entry name" value="AAA"/>
    <property type="match status" value="1"/>
</dbReference>
<evidence type="ECO:0000256" key="1">
    <source>
        <dbReference type="ARBA" id="ARBA00002167"/>
    </source>
</evidence>
<keyword evidence="16" id="KW-1185">Reference proteome</keyword>
<dbReference type="InterPro" id="IPR025662">
    <property type="entry name" value="Sigma_54_int_dom_ATP-bd_1"/>
</dbReference>
<keyword evidence="10" id="KW-0804">Transcription</keyword>
<evidence type="ECO:0000256" key="4">
    <source>
        <dbReference type="ARBA" id="ARBA00022741"/>
    </source>
</evidence>
<evidence type="ECO:0000259" key="14">
    <source>
        <dbReference type="PROSITE" id="PS50112"/>
    </source>
</evidence>
<dbReference type="RefSeq" id="WP_036540387.1">
    <property type="nucleotide sequence ID" value="NZ_BMLF01000008.1"/>
</dbReference>
<dbReference type="CDD" id="cd00009">
    <property type="entry name" value="AAA"/>
    <property type="match status" value="1"/>
</dbReference>
<name>A0A917TBE0_9RHOB</name>
<keyword evidence="6" id="KW-0902">Two-component regulatory system</keyword>
<dbReference type="FunFam" id="3.40.50.300:FF:000006">
    <property type="entry name" value="DNA-binding transcriptional regulator NtrC"/>
    <property type="match status" value="1"/>
</dbReference>
<feature type="domain" description="Sigma-54 factor interaction" evidence="13">
    <location>
        <begin position="238"/>
        <end position="468"/>
    </location>
</feature>
<evidence type="ECO:0000256" key="10">
    <source>
        <dbReference type="ARBA" id="ARBA00023163"/>
    </source>
</evidence>
<dbReference type="EMBL" id="BMLF01000008">
    <property type="protein sequence ID" value="GGM16525.1"/>
    <property type="molecule type" value="Genomic_DNA"/>
</dbReference>
<dbReference type="PROSITE" id="PS00676">
    <property type="entry name" value="SIGMA54_INTERACT_2"/>
    <property type="match status" value="1"/>
</dbReference>
<dbReference type="SUPFAM" id="SSF46689">
    <property type="entry name" value="Homeodomain-like"/>
    <property type="match status" value="1"/>
</dbReference>
<dbReference type="InterPro" id="IPR009057">
    <property type="entry name" value="Homeodomain-like_sf"/>
</dbReference>
<dbReference type="Pfam" id="PF02954">
    <property type="entry name" value="HTH_8"/>
    <property type="match status" value="1"/>
</dbReference>
<evidence type="ECO:0000256" key="9">
    <source>
        <dbReference type="ARBA" id="ARBA00023159"/>
    </source>
</evidence>
<dbReference type="InterPro" id="IPR058031">
    <property type="entry name" value="AAA_lid_NorR"/>
</dbReference>
<comment type="subunit">
    <text evidence="2">Interacts with sigma-54.</text>
</comment>
<feature type="coiled-coil region" evidence="11">
    <location>
        <begin position="202"/>
        <end position="229"/>
    </location>
</feature>
<comment type="function">
    <text evidence="1">Required for activation of most nif operons, which are directly involved in nitrogen fixation.</text>
</comment>
<evidence type="ECO:0000256" key="12">
    <source>
        <dbReference type="SAM" id="MobiDB-lite"/>
    </source>
</evidence>
<keyword evidence="4" id="KW-0547">Nucleotide-binding</keyword>
<keyword evidence="5" id="KW-0067">ATP-binding</keyword>
<dbReference type="InterPro" id="IPR025943">
    <property type="entry name" value="Sigma_54_int_dom_ATP-bd_2"/>
</dbReference>
<dbReference type="Gene3D" id="1.10.8.60">
    <property type="match status" value="1"/>
</dbReference>
<organism evidence="15 16">
    <name type="scientific">Pseudooceanicola nanhaiensis</name>
    <dbReference type="NCBI Taxonomy" id="375761"/>
    <lineage>
        <taxon>Bacteria</taxon>
        <taxon>Pseudomonadati</taxon>
        <taxon>Pseudomonadota</taxon>
        <taxon>Alphaproteobacteria</taxon>
        <taxon>Rhodobacterales</taxon>
        <taxon>Paracoccaceae</taxon>
        <taxon>Pseudooceanicola</taxon>
    </lineage>
</organism>
<evidence type="ECO:0000256" key="2">
    <source>
        <dbReference type="ARBA" id="ARBA00011135"/>
    </source>
</evidence>
<keyword evidence="9" id="KW-0010">Activator</keyword>